<evidence type="ECO:0008006" key="4">
    <source>
        <dbReference type="Google" id="ProtNLM"/>
    </source>
</evidence>
<accession>A0AAV2FCJ9</accession>
<evidence type="ECO:0000256" key="1">
    <source>
        <dbReference type="SAM" id="MobiDB-lite"/>
    </source>
</evidence>
<protein>
    <recommendedName>
        <fullName evidence="4">DUF4283 domain-containing protein</fullName>
    </recommendedName>
</protein>
<dbReference type="Proteomes" id="UP001497516">
    <property type="component" value="Chromosome 6"/>
</dbReference>
<reference evidence="2 3" key="1">
    <citation type="submission" date="2024-04" db="EMBL/GenBank/DDBJ databases">
        <authorList>
            <person name="Fracassetti M."/>
        </authorList>
    </citation>
    <scope>NUCLEOTIDE SEQUENCE [LARGE SCALE GENOMIC DNA]</scope>
</reference>
<sequence>MWMEVSVGTGSGRPLDRWILAFGIPFHLKSVALIKSLGDFCGSLLDIDWNHWTSPCVRIRVMAECFPEEIPICFGSLRFLVKIVVEPVAVAPSSAEAGSSRSDGRKEKSREREPLECLQSLCCMGDPFSAMHANVGSSFKDGGGGARARPSSTKAGPIKRWVRKEGPPVCASKNSLVAMSPHNFRPSPSFPKPTCEPNFSNPCLGPAVCEKVTLYVISSFLSSFFPRPILSDLFSFPLFFDFSSCSIPIPIHFGLLRFRSGSPPSPSPISEPSSLALLKAPSPQSPSTPSPPLSMVPCSLDPSFSNPLASDPFDQKHCV</sequence>
<dbReference type="EMBL" id="OZ034819">
    <property type="protein sequence ID" value="CAL1396026.1"/>
    <property type="molecule type" value="Genomic_DNA"/>
</dbReference>
<feature type="compositionally biased region" description="Pro residues" evidence="1">
    <location>
        <begin position="283"/>
        <end position="294"/>
    </location>
</feature>
<feature type="region of interest" description="Disordered" evidence="1">
    <location>
        <begin position="266"/>
        <end position="297"/>
    </location>
</feature>
<gene>
    <name evidence="2" type="ORF">LTRI10_LOCUS36417</name>
</gene>
<evidence type="ECO:0000313" key="2">
    <source>
        <dbReference type="EMBL" id="CAL1396026.1"/>
    </source>
</evidence>
<dbReference type="AlphaFoldDB" id="A0AAV2FCJ9"/>
<name>A0AAV2FCJ9_9ROSI</name>
<proteinExistence type="predicted"/>
<evidence type="ECO:0000313" key="3">
    <source>
        <dbReference type="Proteomes" id="UP001497516"/>
    </source>
</evidence>
<organism evidence="2 3">
    <name type="scientific">Linum trigynum</name>
    <dbReference type="NCBI Taxonomy" id="586398"/>
    <lineage>
        <taxon>Eukaryota</taxon>
        <taxon>Viridiplantae</taxon>
        <taxon>Streptophyta</taxon>
        <taxon>Embryophyta</taxon>
        <taxon>Tracheophyta</taxon>
        <taxon>Spermatophyta</taxon>
        <taxon>Magnoliopsida</taxon>
        <taxon>eudicotyledons</taxon>
        <taxon>Gunneridae</taxon>
        <taxon>Pentapetalae</taxon>
        <taxon>rosids</taxon>
        <taxon>fabids</taxon>
        <taxon>Malpighiales</taxon>
        <taxon>Linaceae</taxon>
        <taxon>Linum</taxon>
    </lineage>
</organism>
<keyword evidence="3" id="KW-1185">Reference proteome</keyword>